<evidence type="ECO:0000313" key="11">
    <source>
        <dbReference type="Proteomes" id="UP001501508"/>
    </source>
</evidence>
<gene>
    <name evidence="10" type="ORF">GCM10023091_18060</name>
</gene>
<accession>A0ABP8LYL5</accession>
<evidence type="ECO:0000256" key="8">
    <source>
        <dbReference type="SAM" id="Phobius"/>
    </source>
</evidence>
<keyword evidence="4" id="KW-0560">Oxidoreductase</keyword>
<dbReference type="EMBL" id="BAABEY010000018">
    <property type="protein sequence ID" value="GAA4438030.1"/>
    <property type="molecule type" value="Genomic_DNA"/>
</dbReference>
<keyword evidence="2 8" id="KW-0812">Transmembrane</keyword>
<dbReference type="PANTHER" id="PTHR21624:SF1">
    <property type="entry name" value="ALKYLGLYCEROL MONOOXYGENASE"/>
    <property type="match status" value="1"/>
</dbReference>
<feature type="transmembrane region" description="Helical" evidence="8">
    <location>
        <begin position="6"/>
        <end position="23"/>
    </location>
</feature>
<evidence type="ECO:0000256" key="2">
    <source>
        <dbReference type="ARBA" id="ARBA00022692"/>
    </source>
</evidence>
<sequence>MKDIVIYAIPVFILSLTMEVLYYRKIGGHHDHYGAKDTAGSLTMGIGNVITGFFSKAIVLAALVGAYQFRLFEPDRSSWIYWVSIFFADDFSYYWFHRSSHKVRYFWASHVVHHSSVFYNLGTALRQTWTGNFTGSFLFYLWMPLVGFHPLDVVLMQSVSLLYQYWIHTEVIRRMPAWFEFIFNTPSHHRVHHGSDVKYLDKNHGGILIIWDRMFGTFKSEEERPNYGLTTNLESYNPLVIAFHEWREIARDVARAPTLKAAAGYIFGPPGWSHDGSRKTARQLQDEADHKAGSASDPTV</sequence>
<dbReference type="RefSeq" id="WP_345028156.1">
    <property type="nucleotide sequence ID" value="NZ_BAABEY010000018.1"/>
</dbReference>
<feature type="transmembrane region" description="Helical" evidence="8">
    <location>
        <begin position="79"/>
        <end position="96"/>
    </location>
</feature>
<keyword evidence="11" id="KW-1185">Reference proteome</keyword>
<evidence type="ECO:0000256" key="1">
    <source>
        <dbReference type="ARBA" id="ARBA00004127"/>
    </source>
</evidence>
<keyword evidence="3 8" id="KW-1133">Transmembrane helix</keyword>
<reference evidence="11" key="1">
    <citation type="journal article" date="2019" name="Int. J. Syst. Evol. Microbiol.">
        <title>The Global Catalogue of Microorganisms (GCM) 10K type strain sequencing project: providing services to taxonomists for standard genome sequencing and annotation.</title>
        <authorList>
            <consortium name="The Broad Institute Genomics Platform"/>
            <consortium name="The Broad Institute Genome Sequencing Center for Infectious Disease"/>
            <person name="Wu L."/>
            <person name="Ma J."/>
        </authorList>
    </citation>
    <scope>NUCLEOTIDE SEQUENCE [LARGE SCALE GENOMIC DNA]</scope>
    <source>
        <strain evidence="11">JCM 31920</strain>
    </source>
</reference>
<dbReference type="Proteomes" id="UP001501508">
    <property type="component" value="Unassembled WGS sequence"/>
</dbReference>
<keyword evidence="5" id="KW-0443">Lipid metabolism</keyword>
<evidence type="ECO:0000256" key="7">
    <source>
        <dbReference type="SAM" id="MobiDB-lite"/>
    </source>
</evidence>
<dbReference type="InterPro" id="IPR006694">
    <property type="entry name" value="Fatty_acid_hydroxylase"/>
</dbReference>
<feature type="domain" description="Fatty acid hydroxylase" evidence="9">
    <location>
        <begin position="82"/>
        <end position="217"/>
    </location>
</feature>
<protein>
    <submittedName>
        <fullName evidence="10">Sterol desaturase family protein</fullName>
    </submittedName>
</protein>
<comment type="subcellular location">
    <subcellularLocation>
        <location evidence="1">Endomembrane system</location>
        <topology evidence="1">Multi-pass membrane protein</topology>
    </subcellularLocation>
</comment>
<comment type="caution">
    <text evidence="10">The sequence shown here is derived from an EMBL/GenBank/DDBJ whole genome shotgun (WGS) entry which is preliminary data.</text>
</comment>
<dbReference type="InterPro" id="IPR051689">
    <property type="entry name" value="Sterol_desaturase/TMEM195"/>
</dbReference>
<feature type="transmembrane region" description="Helical" evidence="8">
    <location>
        <begin position="44"/>
        <end position="67"/>
    </location>
</feature>
<feature type="region of interest" description="Disordered" evidence="7">
    <location>
        <begin position="274"/>
        <end position="300"/>
    </location>
</feature>
<name>A0ABP8LYL5_9BACT</name>
<evidence type="ECO:0000256" key="6">
    <source>
        <dbReference type="ARBA" id="ARBA00023136"/>
    </source>
</evidence>
<keyword evidence="6 8" id="KW-0472">Membrane</keyword>
<evidence type="ECO:0000256" key="5">
    <source>
        <dbReference type="ARBA" id="ARBA00023098"/>
    </source>
</evidence>
<evidence type="ECO:0000259" key="9">
    <source>
        <dbReference type="Pfam" id="PF04116"/>
    </source>
</evidence>
<organism evidence="10 11">
    <name type="scientific">Ravibacter arvi</name>
    <dbReference type="NCBI Taxonomy" id="2051041"/>
    <lineage>
        <taxon>Bacteria</taxon>
        <taxon>Pseudomonadati</taxon>
        <taxon>Bacteroidota</taxon>
        <taxon>Cytophagia</taxon>
        <taxon>Cytophagales</taxon>
        <taxon>Spirosomataceae</taxon>
        <taxon>Ravibacter</taxon>
    </lineage>
</organism>
<evidence type="ECO:0000256" key="3">
    <source>
        <dbReference type="ARBA" id="ARBA00022989"/>
    </source>
</evidence>
<evidence type="ECO:0000256" key="4">
    <source>
        <dbReference type="ARBA" id="ARBA00023002"/>
    </source>
</evidence>
<evidence type="ECO:0000313" key="10">
    <source>
        <dbReference type="EMBL" id="GAA4438030.1"/>
    </source>
</evidence>
<dbReference type="PANTHER" id="PTHR21624">
    <property type="entry name" value="STEROL DESATURASE-RELATED PROTEIN"/>
    <property type="match status" value="1"/>
</dbReference>
<proteinExistence type="predicted"/>
<dbReference type="Pfam" id="PF04116">
    <property type="entry name" value="FA_hydroxylase"/>
    <property type="match status" value="1"/>
</dbReference>